<organism evidence="5">
    <name type="scientific">marine metagenome</name>
    <dbReference type="NCBI Taxonomy" id="408172"/>
    <lineage>
        <taxon>unclassified sequences</taxon>
        <taxon>metagenomes</taxon>
        <taxon>ecological metagenomes</taxon>
    </lineage>
</organism>
<dbReference type="HAMAP" id="MF_00050">
    <property type="entry name" value="EF_Ts"/>
    <property type="match status" value="1"/>
</dbReference>
<dbReference type="FunFam" id="3.30.479.20:FF:000003">
    <property type="entry name" value="Elongation factor Ts, mitochondrial"/>
    <property type="match status" value="1"/>
</dbReference>
<evidence type="ECO:0000256" key="2">
    <source>
        <dbReference type="ARBA" id="ARBA00022768"/>
    </source>
</evidence>
<dbReference type="InterPro" id="IPR001816">
    <property type="entry name" value="Transl_elong_EFTs/EF1B"/>
</dbReference>
<dbReference type="PANTHER" id="PTHR11741">
    <property type="entry name" value="ELONGATION FACTOR TS"/>
    <property type="match status" value="1"/>
</dbReference>
<keyword evidence="3" id="KW-0648">Protein biosynthesis</keyword>
<dbReference type="GO" id="GO:0003746">
    <property type="term" value="F:translation elongation factor activity"/>
    <property type="evidence" value="ECO:0007669"/>
    <property type="project" value="UniProtKB-KW"/>
</dbReference>
<dbReference type="SUPFAM" id="SSF46934">
    <property type="entry name" value="UBA-like"/>
    <property type="match status" value="1"/>
</dbReference>
<protein>
    <recommendedName>
        <fullName evidence="4">Translation elongation factor EFTs/EF1B dimerisation domain-containing protein</fullName>
    </recommendedName>
</protein>
<dbReference type="InterPro" id="IPR036402">
    <property type="entry name" value="EF-Ts_dimer_sf"/>
</dbReference>
<dbReference type="InterPro" id="IPR018101">
    <property type="entry name" value="Transl_elong_Ts_CS"/>
</dbReference>
<proteinExistence type="inferred from homology"/>
<evidence type="ECO:0000313" key="5">
    <source>
        <dbReference type="EMBL" id="SVA84121.1"/>
    </source>
</evidence>
<dbReference type="EMBL" id="UINC01019908">
    <property type="protein sequence ID" value="SVA84121.1"/>
    <property type="molecule type" value="Genomic_DNA"/>
</dbReference>
<dbReference type="PROSITE" id="PS01126">
    <property type="entry name" value="EF_TS_1"/>
    <property type="match status" value="1"/>
</dbReference>
<dbReference type="Gene3D" id="3.30.479.20">
    <property type="entry name" value="Elongation factor Ts, dimerisation domain"/>
    <property type="match status" value="1"/>
</dbReference>
<dbReference type="AlphaFoldDB" id="A0A381Z5A3"/>
<dbReference type="CDD" id="cd14275">
    <property type="entry name" value="UBA_EF-Ts"/>
    <property type="match status" value="1"/>
</dbReference>
<evidence type="ECO:0000256" key="1">
    <source>
        <dbReference type="ARBA" id="ARBA00005532"/>
    </source>
</evidence>
<accession>A0A381Z5A3</accession>
<dbReference type="PANTHER" id="PTHR11741:SF0">
    <property type="entry name" value="ELONGATION FACTOR TS, MITOCHONDRIAL"/>
    <property type="match status" value="1"/>
</dbReference>
<feature type="domain" description="Translation elongation factor EFTs/EF1B dimerisation" evidence="4">
    <location>
        <begin position="57"/>
        <end position="116"/>
    </location>
</feature>
<gene>
    <name evidence="5" type="ORF">METZ01_LOCUS136975</name>
</gene>
<evidence type="ECO:0000259" key="4">
    <source>
        <dbReference type="Pfam" id="PF00889"/>
    </source>
</evidence>
<dbReference type="InterPro" id="IPR009060">
    <property type="entry name" value="UBA-like_sf"/>
</dbReference>
<reference evidence="5" key="1">
    <citation type="submission" date="2018-05" db="EMBL/GenBank/DDBJ databases">
        <authorList>
            <person name="Lanie J.A."/>
            <person name="Ng W.-L."/>
            <person name="Kazmierczak K.M."/>
            <person name="Andrzejewski T.M."/>
            <person name="Davidsen T.M."/>
            <person name="Wayne K.J."/>
            <person name="Tettelin H."/>
            <person name="Glass J.I."/>
            <person name="Rusch D."/>
            <person name="Podicherti R."/>
            <person name="Tsui H.-C.T."/>
            <person name="Winkler M.E."/>
        </authorList>
    </citation>
    <scope>NUCLEOTIDE SEQUENCE</scope>
</reference>
<dbReference type="Gene3D" id="1.10.8.10">
    <property type="entry name" value="DNA helicase RuvA subunit, C-terminal domain"/>
    <property type="match status" value="1"/>
</dbReference>
<dbReference type="Pfam" id="PF00889">
    <property type="entry name" value="EF_TS"/>
    <property type="match status" value="2"/>
</dbReference>
<dbReference type="InterPro" id="IPR014039">
    <property type="entry name" value="Transl_elong_EFTs/EF1B_dimer"/>
</dbReference>
<dbReference type="FunFam" id="1.10.8.10:FF:000001">
    <property type="entry name" value="Elongation factor Ts"/>
    <property type="match status" value="1"/>
</dbReference>
<keyword evidence="2" id="KW-0251">Elongation factor</keyword>
<comment type="similarity">
    <text evidence="1">Belongs to the EF-Ts family.</text>
</comment>
<feature type="domain" description="Translation elongation factor EFTs/EF1B dimerisation" evidence="4">
    <location>
        <begin position="123"/>
        <end position="167"/>
    </location>
</feature>
<name>A0A381Z5A3_9ZZZZ</name>
<evidence type="ECO:0000256" key="3">
    <source>
        <dbReference type="ARBA" id="ARBA00022917"/>
    </source>
</evidence>
<dbReference type="SUPFAM" id="SSF54713">
    <property type="entry name" value="Elongation factor Ts (EF-Ts), dimerisation domain"/>
    <property type="match status" value="1"/>
</dbReference>
<sequence>MQVTASQVKALRERTSAGVMDCKQALSKANGDIGKAEEILKSAGLAAAAKKSGRATREGLIASYIHSGNKIGALVEVACETDFVARTDEMKQLAHDLAMQIAAMEPTYVNSEEQDASDERPPSEVVLLEQTFIKDPGKKIQDIVNEAVAKLGENIRVNRFVRFALGE</sequence>